<dbReference type="GO" id="GO:0008528">
    <property type="term" value="F:G protein-coupled peptide receptor activity"/>
    <property type="evidence" value="ECO:0007669"/>
    <property type="project" value="TreeGrafter"/>
</dbReference>
<comment type="similarity">
    <text evidence="2">Belongs to the G-protein coupled receptor 2 family.</text>
</comment>
<dbReference type="Proteomes" id="UP000887116">
    <property type="component" value="Unassembled WGS sequence"/>
</dbReference>
<evidence type="ECO:0000256" key="6">
    <source>
        <dbReference type="ARBA" id="ARBA00023136"/>
    </source>
</evidence>
<dbReference type="AlphaFoldDB" id="A0A8X6I0I1"/>
<evidence type="ECO:0000256" key="3">
    <source>
        <dbReference type="ARBA" id="ARBA00022475"/>
    </source>
</evidence>
<dbReference type="Pfam" id="PF02793">
    <property type="entry name" value="HRM"/>
    <property type="match status" value="1"/>
</dbReference>
<evidence type="ECO:0000256" key="7">
    <source>
        <dbReference type="ARBA" id="ARBA00023180"/>
    </source>
</evidence>
<dbReference type="OrthoDB" id="6433780at2759"/>
<keyword evidence="4 8" id="KW-0812">Transmembrane</keyword>
<keyword evidence="5 8" id="KW-1133">Transmembrane helix</keyword>
<keyword evidence="10" id="KW-0675">Receptor</keyword>
<name>A0A8X6I0I1_TRICU</name>
<keyword evidence="3" id="KW-1003">Cell membrane</keyword>
<evidence type="ECO:0000256" key="4">
    <source>
        <dbReference type="ARBA" id="ARBA00022692"/>
    </source>
</evidence>
<dbReference type="InterPro" id="IPR050332">
    <property type="entry name" value="GPCR_2"/>
</dbReference>
<proteinExistence type="inferred from homology"/>
<dbReference type="PRINTS" id="PR00249">
    <property type="entry name" value="GPCRSECRETIN"/>
</dbReference>
<dbReference type="GO" id="GO:0007188">
    <property type="term" value="P:adenylate cyclase-modulating G protein-coupled receptor signaling pathway"/>
    <property type="evidence" value="ECO:0007669"/>
    <property type="project" value="TreeGrafter"/>
</dbReference>
<dbReference type="InterPro" id="IPR017983">
    <property type="entry name" value="GPCR_2_secretin-like_CS"/>
</dbReference>
<dbReference type="SUPFAM" id="SSF111418">
    <property type="entry name" value="Hormone receptor domain"/>
    <property type="match status" value="1"/>
</dbReference>
<comment type="caution">
    <text evidence="10">The sequence shown here is derived from an EMBL/GenBank/DDBJ whole genome shotgun (WGS) entry which is preliminary data.</text>
</comment>
<dbReference type="EMBL" id="BMAO01024542">
    <property type="protein sequence ID" value="GFQ96069.1"/>
    <property type="molecule type" value="Genomic_DNA"/>
</dbReference>
<evidence type="ECO:0000256" key="5">
    <source>
        <dbReference type="ARBA" id="ARBA00022989"/>
    </source>
</evidence>
<evidence type="ECO:0000256" key="8">
    <source>
        <dbReference type="SAM" id="Phobius"/>
    </source>
</evidence>
<dbReference type="GO" id="GO:0005886">
    <property type="term" value="C:plasma membrane"/>
    <property type="evidence" value="ECO:0007669"/>
    <property type="project" value="UniProtKB-SubCell"/>
</dbReference>
<dbReference type="InterPro" id="IPR001879">
    <property type="entry name" value="GPCR_2_extracellular_dom"/>
</dbReference>
<gene>
    <name evidence="10" type="primary">Calcrl</name>
    <name evidence="10" type="ORF">TNCT_12081</name>
</gene>
<dbReference type="PROSITE" id="PS50227">
    <property type="entry name" value="G_PROTEIN_RECEP_F2_3"/>
    <property type="match status" value="1"/>
</dbReference>
<feature type="domain" description="G-protein coupled receptors family 2 profile 1" evidence="9">
    <location>
        <begin position="104"/>
        <end position="189"/>
    </location>
</feature>
<reference evidence="10" key="1">
    <citation type="submission" date="2020-07" db="EMBL/GenBank/DDBJ databases">
        <title>Multicomponent nature underlies the extraordinary mechanical properties of spider dragline silk.</title>
        <authorList>
            <person name="Kono N."/>
            <person name="Nakamura H."/>
            <person name="Mori M."/>
            <person name="Yoshida Y."/>
            <person name="Ohtoshi R."/>
            <person name="Malay A.D."/>
            <person name="Moran D.A.P."/>
            <person name="Tomita M."/>
            <person name="Numata K."/>
            <person name="Arakawa K."/>
        </authorList>
    </citation>
    <scope>NUCLEOTIDE SEQUENCE</scope>
</reference>
<evidence type="ECO:0000256" key="1">
    <source>
        <dbReference type="ARBA" id="ARBA00004651"/>
    </source>
</evidence>
<sequence>METENPDWLPWKEKVGVAKIGGLGGIGKSLLGLAWSRETRLPLVERVDSSLNQRLSNCGIFNNSSLVFKILILEKHAIRGMFLSYSFELNYRPYNSFELFPAEETRKSFSISEKEAKDVRLYCPQMWDGAFCWPYTAAGTLVVKPCPDYVHGFNPNATASKFCSENGTWWRHPDLNLTWTNYTLCGNGNPAQDDGSVFVVHIPVIKAISQVGYSVSLTLLLIACILLGSVRRLRCPRNNLHLQLFASFILRASVSLIRDLTYGSSIEEGILHLYQPSRD</sequence>
<protein>
    <submittedName>
        <fullName evidence="10">Calcitonin gene-related peptide type 1 receptor</fullName>
    </submittedName>
</protein>
<comment type="subcellular location">
    <subcellularLocation>
        <location evidence="1">Cell membrane</location>
        <topology evidence="1">Multi-pass membrane protein</topology>
    </subcellularLocation>
</comment>
<dbReference type="Gene3D" id="1.20.1070.10">
    <property type="entry name" value="Rhodopsin 7-helix transmembrane proteins"/>
    <property type="match status" value="1"/>
</dbReference>
<organism evidence="10 11">
    <name type="scientific">Trichonephila clavata</name>
    <name type="common">Joro spider</name>
    <name type="synonym">Nephila clavata</name>
    <dbReference type="NCBI Taxonomy" id="2740835"/>
    <lineage>
        <taxon>Eukaryota</taxon>
        <taxon>Metazoa</taxon>
        <taxon>Ecdysozoa</taxon>
        <taxon>Arthropoda</taxon>
        <taxon>Chelicerata</taxon>
        <taxon>Arachnida</taxon>
        <taxon>Araneae</taxon>
        <taxon>Araneomorphae</taxon>
        <taxon>Entelegynae</taxon>
        <taxon>Araneoidea</taxon>
        <taxon>Nephilidae</taxon>
        <taxon>Trichonephila</taxon>
    </lineage>
</organism>
<dbReference type="SMART" id="SM00008">
    <property type="entry name" value="HormR"/>
    <property type="match status" value="1"/>
</dbReference>
<dbReference type="InterPro" id="IPR036445">
    <property type="entry name" value="GPCR_2_extracell_dom_sf"/>
</dbReference>
<keyword evidence="6 8" id="KW-0472">Membrane</keyword>
<evidence type="ECO:0000256" key="2">
    <source>
        <dbReference type="ARBA" id="ARBA00005314"/>
    </source>
</evidence>
<keyword evidence="11" id="KW-1185">Reference proteome</keyword>
<evidence type="ECO:0000259" key="9">
    <source>
        <dbReference type="PROSITE" id="PS50227"/>
    </source>
</evidence>
<dbReference type="PANTHER" id="PTHR45620">
    <property type="entry name" value="PDF RECEPTOR-LIKE PROTEIN-RELATED"/>
    <property type="match status" value="1"/>
</dbReference>
<dbReference type="PANTHER" id="PTHR45620:SF1">
    <property type="entry name" value="G-PROTEIN COUPLED RECEPTORS FAMILY 2 PROFILE 2 DOMAIN-CONTAINING PROTEIN"/>
    <property type="match status" value="1"/>
</dbReference>
<dbReference type="InterPro" id="IPR000832">
    <property type="entry name" value="GPCR_2_secretin-like"/>
</dbReference>
<keyword evidence="7" id="KW-0325">Glycoprotein</keyword>
<evidence type="ECO:0000313" key="10">
    <source>
        <dbReference type="EMBL" id="GFQ96069.1"/>
    </source>
</evidence>
<dbReference type="Pfam" id="PF00002">
    <property type="entry name" value="7tm_2"/>
    <property type="match status" value="1"/>
</dbReference>
<accession>A0A8X6I0I1</accession>
<evidence type="ECO:0000313" key="11">
    <source>
        <dbReference type="Proteomes" id="UP000887116"/>
    </source>
</evidence>
<feature type="transmembrane region" description="Helical" evidence="8">
    <location>
        <begin position="211"/>
        <end position="230"/>
    </location>
</feature>
<dbReference type="GO" id="GO:0017046">
    <property type="term" value="F:peptide hormone binding"/>
    <property type="evidence" value="ECO:0007669"/>
    <property type="project" value="TreeGrafter"/>
</dbReference>
<dbReference type="PROSITE" id="PS00649">
    <property type="entry name" value="G_PROTEIN_RECEP_F2_1"/>
    <property type="match status" value="1"/>
</dbReference>
<dbReference type="Gene3D" id="4.10.1240.10">
    <property type="entry name" value="GPCR, family 2, extracellular hormone receptor domain"/>
    <property type="match status" value="1"/>
</dbReference>